<dbReference type="InterPro" id="IPR036890">
    <property type="entry name" value="HATPase_C_sf"/>
</dbReference>
<feature type="transmembrane region" description="Helical" evidence="1">
    <location>
        <begin position="124"/>
        <end position="144"/>
    </location>
</feature>
<keyword evidence="4" id="KW-1185">Reference proteome</keyword>
<evidence type="ECO:0000313" key="3">
    <source>
        <dbReference type="EMBL" id="PJJ75673.1"/>
    </source>
</evidence>
<reference evidence="3 4" key="1">
    <citation type="submission" date="2017-11" db="EMBL/GenBank/DDBJ databases">
        <title>Genomic Encyclopedia of Archaeal and Bacterial Type Strains, Phase II (KMG-II): From Individual Species to Whole Genera.</title>
        <authorList>
            <person name="Goeker M."/>
        </authorList>
    </citation>
    <scope>NUCLEOTIDE SEQUENCE [LARGE SCALE GENOMIC DNA]</scope>
    <source>
        <strain evidence="3 4">DSM 27268</strain>
    </source>
</reference>
<feature type="transmembrane region" description="Helical" evidence="1">
    <location>
        <begin position="21"/>
        <end position="44"/>
    </location>
</feature>
<dbReference type="InterPro" id="IPR050640">
    <property type="entry name" value="Bact_2-comp_sensor_kinase"/>
</dbReference>
<dbReference type="EMBL" id="PGFG01000001">
    <property type="protein sequence ID" value="PJJ75673.1"/>
    <property type="molecule type" value="Genomic_DNA"/>
</dbReference>
<feature type="transmembrane region" description="Helical" evidence="1">
    <location>
        <begin position="83"/>
        <end position="104"/>
    </location>
</feature>
<gene>
    <name evidence="3" type="ORF">BXY57_1255</name>
</gene>
<dbReference type="RefSeq" id="WP_100314254.1">
    <property type="nucleotide sequence ID" value="NZ_PGFG01000001.1"/>
</dbReference>
<dbReference type="AlphaFoldDB" id="A0A2M9CUW6"/>
<feature type="domain" description="Signal transduction histidine kinase internal region" evidence="2">
    <location>
        <begin position="166"/>
        <end position="245"/>
    </location>
</feature>
<keyword evidence="1" id="KW-1133">Transmembrane helix</keyword>
<evidence type="ECO:0000256" key="1">
    <source>
        <dbReference type="SAM" id="Phobius"/>
    </source>
</evidence>
<accession>A0A2M9CUW6</accession>
<keyword evidence="1" id="KW-0812">Transmembrane</keyword>
<dbReference type="PANTHER" id="PTHR34220">
    <property type="entry name" value="SENSOR HISTIDINE KINASE YPDA"/>
    <property type="match status" value="1"/>
</dbReference>
<dbReference type="Pfam" id="PF06580">
    <property type="entry name" value="His_kinase"/>
    <property type="match status" value="1"/>
</dbReference>
<dbReference type="PANTHER" id="PTHR34220:SF7">
    <property type="entry name" value="SENSOR HISTIDINE KINASE YPDA"/>
    <property type="match status" value="1"/>
</dbReference>
<dbReference type="SUPFAM" id="SSF55874">
    <property type="entry name" value="ATPase domain of HSP90 chaperone/DNA topoisomerase II/histidine kinase"/>
    <property type="match status" value="1"/>
</dbReference>
<keyword evidence="1" id="KW-0472">Membrane</keyword>
<dbReference type="GO" id="GO:0000155">
    <property type="term" value="F:phosphorelay sensor kinase activity"/>
    <property type="evidence" value="ECO:0007669"/>
    <property type="project" value="InterPro"/>
</dbReference>
<organism evidence="3 4">
    <name type="scientific">Thermoflavifilum aggregans</name>
    <dbReference type="NCBI Taxonomy" id="454188"/>
    <lineage>
        <taxon>Bacteria</taxon>
        <taxon>Pseudomonadati</taxon>
        <taxon>Bacteroidota</taxon>
        <taxon>Chitinophagia</taxon>
        <taxon>Chitinophagales</taxon>
        <taxon>Chitinophagaceae</taxon>
        <taxon>Thermoflavifilum</taxon>
    </lineage>
</organism>
<dbReference type="Proteomes" id="UP000230000">
    <property type="component" value="Unassembled WGS sequence"/>
</dbReference>
<evidence type="ECO:0000259" key="2">
    <source>
        <dbReference type="Pfam" id="PF06580"/>
    </source>
</evidence>
<dbReference type="Gene3D" id="3.30.565.10">
    <property type="entry name" value="Histidine kinase-like ATPase, C-terminal domain"/>
    <property type="match status" value="1"/>
</dbReference>
<proteinExistence type="predicted"/>
<feature type="transmembrane region" description="Helical" evidence="1">
    <location>
        <begin position="56"/>
        <end position="76"/>
    </location>
</feature>
<evidence type="ECO:0000313" key="4">
    <source>
        <dbReference type="Proteomes" id="UP000230000"/>
    </source>
</evidence>
<dbReference type="InterPro" id="IPR010559">
    <property type="entry name" value="Sig_transdc_His_kin_internal"/>
</dbReference>
<sequence length="355" mass="41250">MGILGHLFTHTPQQRKSALPLFVYIFIGWMIWALLCGWMLTRYYDLSVQQAFADSVVSHLLAFLMLLFLSRILFFFYPQSFHFFIICGAVCITAALFTLTDEWLLRFVMPDLLSDTWLHQSEPVRFGFMLIISLSVSMLSMQHARRMDEYSHRMREEEIRKLARDAELYKLEQQLQPHFLFNCLNSVYALIGKHPEQARQMVIQLADFLRGTLRKEQKPLLSLEEELKQIQLYLSIEKIRFGHRLTPVLDIPEDTLSCQLPALLLQPLLENAIKFGLYGNADHVEIRIEARRLSGQLMITISNPFDETLLDQSGTGFGLKSVSRRLYLIYGMHDLLKTQSTDHQFSVTCLIPQLT</sequence>
<name>A0A2M9CUW6_9BACT</name>
<protein>
    <submittedName>
        <fullName evidence="3">GHKL domain-containing protein</fullName>
    </submittedName>
</protein>
<comment type="caution">
    <text evidence="3">The sequence shown here is derived from an EMBL/GenBank/DDBJ whole genome shotgun (WGS) entry which is preliminary data.</text>
</comment>
<dbReference type="OrthoDB" id="9792992at2"/>
<dbReference type="GO" id="GO:0016020">
    <property type="term" value="C:membrane"/>
    <property type="evidence" value="ECO:0007669"/>
    <property type="project" value="InterPro"/>
</dbReference>